<evidence type="ECO:0000256" key="1">
    <source>
        <dbReference type="SAM" id="Phobius"/>
    </source>
</evidence>
<evidence type="ECO:0000313" key="4">
    <source>
        <dbReference type="Proteomes" id="UP000010471"/>
    </source>
</evidence>
<dbReference type="STRING" id="1173027.Mic7113_1438"/>
<evidence type="ECO:0000259" key="2">
    <source>
        <dbReference type="Pfam" id="PF01471"/>
    </source>
</evidence>
<keyword evidence="1" id="KW-0472">Membrane</keyword>
<dbReference type="OrthoDB" id="6197780at2"/>
<proteinExistence type="predicted"/>
<feature type="domain" description="Peptidoglycan binding-like" evidence="2">
    <location>
        <begin position="291"/>
        <end position="347"/>
    </location>
</feature>
<evidence type="ECO:0000313" key="3">
    <source>
        <dbReference type="EMBL" id="AFZ17316.1"/>
    </source>
</evidence>
<keyword evidence="1" id="KW-0812">Transmembrane</keyword>
<feature type="domain" description="Peptidoglycan binding-like" evidence="2">
    <location>
        <begin position="142"/>
        <end position="198"/>
    </location>
</feature>
<keyword evidence="4" id="KW-1185">Reference proteome</keyword>
<dbReference type="eggNOG" id="COG3409">
    <property type="taxonomic scope" value="Bacteria"/>
</dbReference>
<gene>
    <name evidence="3" type="ORF">Mic7113_1438</name>
</gene>
<dbReference type="InterPro" id="IPR036366">
    <property type="entry name" value="PGBDSf"/>
</dbReference>
<dbReference type="AlphaFoldDB" id="K9WBX7"/>
<accession>K9WBX7</accession>
<feature type="domain" description="Peptidoglycan binding-like" evidence="2">
    <location>
        <begin position="218"/>
        <end position="274"/>
    </location>
</feature>
<dbReference type="PANTHER" id="PTHR41533">
    <property type="entry name" value="L,D-TRANSPEPTIDASE HI_1667-RELATED"/>
    <property type="match status" value="1"/>
</dbReference>
<dbReference type="RefSeq" id="WP_015181473.1">
    <property type="nucleotide sequence ID" value="NC_019738.1"/>
</dbReference>
<reference evidence="3 4" key="1">
    <citation type="submission" date="2012-06" db="EMBL/GenBank/DDBJ databases">
        <title>Finished chromosome of genome of Microcoleus sp. PCC 7113.</title>
        <authorList>
            <consortium name="US DOE Joint Genome Institute"/>
            <person name="Gugger M."/>
            <person name="Coursin T."/>
            <person name="Rippka R."/>
            <person name="Tandeau De Marsac N."/>
            <person name="Huntemann M."/>
            <person name="Wei C.-L."/>
            <person name="Han J."/>
            <person name="Detter J.C."/>
            <person name="Han C."/>
            <person name="Tapia R."/>
            <person name="Chen A."/>
            <person name="Kyrpides N."/>
            <person name="Mavromatis K."/>
            <person name="Markowitz V."/>
            <person name="Szeto E."/>
            <person name="Ivanova N."/>
            <person name="Pagani I."/>
            <person name="Pati A."/>
            <person name="Goodwin L."/>
            <person name="Nordberg H.P."/>
            <person name="Cantor M.N."/>
            <person name="Hua S.X."/>
            <person name="Woyke T."/>
            <person name="Kerfeld C.A."/>
        </authorList>
    </citation>
    <scope>NUCLEOTIDE SEQUENCE [LARGE SCALE GENOMIC DNA]</scope>
    <source>
        <strain evidence="3 4">PCC 7113</strain>
    </source>
</reference>
<dbReference type="InterPro" id="IPR036365">
    <property type="entry name" value="PGBD-like_sf"/>
</dbReference>
<dbReference type="Gene3D" id="1.10.101.10">
    <property type="entry name" value="PGBD-like superfamily/PGBD"/>
    <property type="match status" value="4"/>
</dbReference>
<feature type="transmembrane region" description="Helical" evidence="1">
    <location>
        <begin position="36"/>
        <end position="60"/>
    </location>
</feature>
<feature type="domain" description="Peptidoglycan binding-like" evidence="2">
    <location>
        <begin position="65"/>
        <end position="121"/>
    </location>
</feature>
<dbReference type="InterPro" id="IPR052905">
    <property type="entry name" value="LD-transpeptidase_YkuD-like"/>
</dbReference>
<dbReference type="SUPFAM" id="SSF47090">
    <property type="entry name" value="PGBD-like"/>
    <property type="match status" value="4"/>
</dbReference>
<dbReference type="KEGG" id="mic:Mic7113_1438"/>
<dbReference type="PANTHER" id="PTHR41533:SF2">
    <property type="entry name" value="BLR7131 PROTEIN"/>
    <property type="match status" value="1"/>
</dbReference>
<sequence>METLAYVHLAASSESLESTQIRCFEQFNWKKLPSSAWIHLGAIAISLAVLGIASSSALALQTGNQGSQVTALQQKLTAAGFYKGQITGFYGSTTQEAVRRFQQDQGLPVDGIAGPNTISVLYGTSGGRSSLPIDILLRRGSRGTSVTQLQTTLKAQGFYQGPVTGYYGGLTEEAVRKFQQAKGLSIDGMAGSNTLSALGGNSDIGAILTGTQLQFGNSGSAVTQLQNRLSALGFYQGPITGFYSELTESAVRDFQRSRRLRVNGIADPTTLAALQGNLGSNSTTILRRGSQGQAVSQLQNRLRAVGVYNGPVTGYYGELTEAAVRKFQRSRGLSVNGIAGPTTLGALQNVSPHRNRTAIA</sequence>
<dbReference type="PATRIC" id="fig|1173027.3.peg.1596"/>
<dbReference type="Proteomes" id="UP000010471">
    <property type="component" value="Chromosome"/>
</dbReference>
<dbReference type="InterPro" id="IPR002477">
    <property type="entry name" value="Peptidoglycan-bd-like"/>
</dbReference>
<dbReference type="Pfam" id="PF01471">
    <property type="entry name" value="PG_binding_1"/>
    <property type="match status" value="4"/>
</dbReference>
<dbReference type="EMBL" id="CP003630">
    <property type="protein sequence ID" value="AFZ17316.1"/>
    <property type="molecule type" value="Genomic_DNA"/>
</dbReference>
<protein>
    <submittedName>
        <fullName evidence="3">Putative peptidoglycan-binding domain-containing protein</fullName>
    </submittedName>
</protein>
<dbReference type="HOGENOM" id="CLU_631367_0_0_3"/>
<name>K9WBX7_9CYAN</name>
<organism evidence="3 4">
    <name type="scientific">Allocoleopsis franciscana PCC 7113</name>
    <dbReference type="NCBI Taxonomy" id="1173027"/>
    <lineage>
        <taxon>Bacteria</taxon>
        <taxon>Bacillati</taxon>
        <taxon>Cyanobacteriota</taxon>
        <taxon>Cyanophyceae</taxon>
        <taxon>Coleofasciculales</taxon>
        <taxon>Coleofasciculaceae</taxon>
        <taxon>Allocoleopsis</taxon>
        <taxon>Allocoleopsis franciscana</taxon>
    </lineage>
</organism>
<keyword evidence="1" id="KW-1133">Transmembrane helix</keyword>